<accession>A0A8X6J6V1</accession>
<dbReference type="Proteomes" id="UP000887116">
    <property type="component" value="Unassembled WGS sequence"/>
</dbReference>
<dbReference type="EMBL" id="BMAO01036729">
    <property type="protein sequence ID" value="GFR12758.1"/>
    <property type="molecule type" value="Genomic_DNA"/>
</dbReference>
<proteinExistence type="predicted"/>
<keyword evidence="2" id="KW-1185">Reference proteome</keyword>
<evidence type="ECO:0000313" key="2">
    <source>
        <dbReference type="Proteomes" id="UP000887116"/>
    </source>
</evidence>
<dbReference type="AlphaFoldDB" id="A0A8X6J6V1"/>
<dbReference type="OrthoDB" id="6409521at2759"/>
<evidence type="ECO:0000313" key="1">
    <source>
        <dbReference type="EMBL" id="GFR12758.1"/>
    </source>
</evidence>
<gene>
    <name evidence="1" type="ORF">TNCT_546781</name>
</gene>
<sequence length="99" mass="10944">MADSEMSKRSSPDKRRFSSVITVTLETLDLITDSSRLTRGNLFCLNSDPASLSRLCYRFQLGLSVIPTFCARGGVENAGIDNTLRQGSDEWTMASTFTQ</sequence>
<name>A0A8X6J6V1_TRICU</name>
<comment type="caution">
    <text evidence="1">The sequence shown here is derived from an EMBL/GenBank/DDBJ whole genome shotgun (WGS) entry which is preliminary data.</text>
</comment>
<protein>
    <submittedName>
        <fullName evidence="1">Uncharacterized protein</fullName>
    </submittedName>
</protein>
<organism evidence="1 2">
    <name type="scientific">Trichonephila clavata</name>
    <name type="common">Joro spider</name>
    <name type="synonym">Nephila clavata</name>
    <dbReference type="NCBI Taxonomy" id="2740835"/>
    <lineage>
        <taxon>Eukaryota</taxon>
        <taxon>Metazoa</taxon>
        <taxon>Ecdysozoa</taxon>
        <taxon>Arthropoda</taxon>
        <taxon>Chelicerata</taxon>
        <taxon>Arachnida</taxon>
        <taxon>Araneae</taxon>
        <taxon>Araneomorphae</taxon>
        <taxon>Entelegynae</taxon>
        <taxon>Araneoidea</taxon>
        <taxon>Nephilidae</taxon>
        <taxon>Trichonephila</taxon>
    </lineage>
</organism>
<reference evidence="1" key="1">
    <citation type="submission" date="2020-07" db="EMBL/GenBank/DDBJ databases">
        <title>Multicomponent nature underlies the extraordinary mechanical properties of spider dragline silk.</title>
        <authorList>
            <person name="Kono N."/>
            <person name="Nakamura H."/>
            <person name="Mori M."/>
            <person name="Yoshida Y."/>
            <person name="Ohtoshi R."/>
            <person name="Malay A.D."/>
            <person name="Moran D.A.P."/>
            <person name="Tomita M."/>
            <person name="Numata K."/>
            <person name="Arakawa K."/>
        </authorList>
    </citation>
    <scope>NUCLEOTIDE SEQUENCE</scope>
</reference>